<dbReference type="RefSeq" id="WP_141608386.1">
    <property type="nucleotide sequence ID" value="NZ_VIGC02000002.1"/>
</dbReference>
<dbReference type="PANTHER" id="PTHR43190:SF3">
    <property type="entry name" value="N-ACETYL-D-GLUCOSAMINE KINASE"/>
    <property type="match status" value="1"/>
</dbReference>
<feature type="domain" description="ATPase BadF/BadG/BcrA/BcrD type" evidence="1">
    <location>
        <begin position="9"/>
        <end position="320"/>
    </location>
</feature>
<evidence type="ECO:0000259" key="1">
    <source>
        <dbReference type="Pfam" id="PF01869"/>
    </source>
</evidence>
<dbReference type="PANTHER" id="PTHR43190">
    <property type="entry name" value="N-ACETYL-D-GLUCOSAMINE KINASE"/>
    <property type="match status" value="1"/>
</dbReference>
<organism evidence="2 3">
    <name type="scientific">Litorilinea aerophila</name>
    <dbReference type="NCBI Taxonomy" id="1204385"/>
    <lineage>
        <taxon>Bacteria</taxon>
        <taxon>Bacillati</taxon>
        <taxon>Chloroflexota</taxon>
        <taxon>Caldilineae</taxon>
        <taxon>Caldilineales</taxon>
        <taxon>Caldilineaceae</taxon>
        <taxon>Litorilinea</taxon>
    </lineage>
</organism>
<gene>
    <name evidence="2" type="ORF">FKZ61_01955</name>
</gene>
<comment type="caution">
    <text evidence="2">The sequence shown here is derived from an EMBL/GenBank/DDBJ whole genome shotgun (WGS) entry which is preliminary data.</text>
</comment>
<protein>
    <submittedName>
        <fullName evidence="2">ATPase</fullName>
    </submittedName>
</protein>
<dbReference type="InterPro" id="IPR052519">
    <property type="entry name" value="Euk-type_GlcNAc_Kinase"/>
</dbReference>
<keyword evidence="3" id="KW-1185">Reference proteome</keyword>
<dbReference type="AlphaFoldDB" id="A0A540VLK7"/>
<proteinExistence type="predicted"/>
<dbReference type="Pfam" id="PF01869">
    <property type="entry name" value="BcrAD_BadFG"/>
    <property type="match status" value="1"/>
</dbReference>
<dbReference type="InParanoid" id="A0A540VLK7"/>
<evidence type="ECO:0000313" key="2">
    <source>
        <dbReference type="EMBL" id="TQE97659.1"/>
    </source>
</evidence>
<sequence>MSAERTIVLGLDGGGTKTVCVALPLAAGPDEDTIAGPRILGRGQQGSSNWNSVGVEAARAHCQEAILEAVAAAGATLADVAAICLGMSGVGRPADRARVQEWMAELLPSACAVIHNDAVIALASGTGGELFGVVVISGTGMIAYGVNRQGCTRRAGGWGALLGDGGSGYAIGAAILRAVTHAADGRGPQTTLQPALLAHLGLEQPEELIRWTYDDISWHRIARLAPLALEAAAQGDAVAQAILDEAAEELVAAVLAVARGLGLAEGPEPFPLILAGNLLQAATGPGHLAARVRERVGHLLPQAVVGHPTVEPAVGAAWLARAALQGS</sequence>
<dbReference type="InterPro" id="IPR043129">
    <property type="entry name" value="ATPase_NBD"/>
</dbReference>
<name>A0A540VLK7_9CHLR</name>
<dbReference type="Proteomes" id="UP000317371">
    <property type="component" value="Unassembled WGS sequence"/>
</dbReference>
<dbReference type="SUPFAM" id="SSF53067">
    <property type="entry name" value="Actin-like ATPase domain"/>
    <property type="match status" value="2"/>
</dbReference>
<dbReference type="OrthoDB" id="9772633at2"/>
<dbReference type="InterPro" id="IPR002731">
    <property type="entry name" value="ATPase_BadF"/>
</dbReference>
<evidence type="ECO:0000313" key="3">
    <source>
        <dbReference type="Proteomes" id="UP000317371"/>
    </source>
</evidence>
<dbReference type="CDD" id="cd24081">
    <property type="entry name" value="ASKHA_NBD_DdNAGK-like"/>
    <property type="match status" value="1"/>
</dbReference>
<dbReference type="EMBL" id="VIGC01000002">
    <property type="protein sequence ID" value="TQE97659.1"/>
    <property type="molecule type" value="Genomic_DNA"/>
</dbReference>
<reference evidence="2 3" key="1">
    <citation type="submission" date="2019-06" db="EMBL/GenBank/DDBJ databases">
        <title>Genome sequence of Litorilinea aerophila BAA-2444.</title>
        <authorList>
            <person name="Maclea K.S."/>
            <person name="Maurais E.G."/>
            <person name="Iannazzi L.C."/>
        </authorList>
    </citation>
    <scope>NUCLEOTIDE SEQUENCE [LARGE SCALE GENOMIC DNA]</scope>
    <source>
        <strain evidence="2 3">ATCC BAA-2444</strain>
    </source>
</reference>
<dbReference type="Gene3D" id="3.30.420.40">
    <property type="match status" value="2"/>
</dbReference>
<accession>A0A540VLK7</accession>